<comment type="caution">
    <text evidence="1">The sequence shown here is derived from an EMBL/GenBank/DDBJ whole genome shotgun (WGS) entry which is preliminary data.</text>
</comment>
<name>A0A2H0BFH3_UNCKA</name>
<accession>A0A2H0BFH3</accession>
<gene>
    <name evidence="1" type="ORF">COX05_03130</name>
</gene>
<sequence>MATLLEDIKTGSEWIVKGFEEFDITLDYSIESLREIDAFFDDQSTGGKPKENSLLGENLGGIIFSIGAYVGETFIKNNPGTQWVTDDKNPGNDMNSSIEFESGTLVWPMQKVIKRFENGPEDSIYFYGSQIISRESSPHGTS</sequence>
<dbReference type="AlphaFoldDB" id="A0A2H0BFH3"/>
<dbReference type="EMBL" id="PCSU01000055">
    <property type="protein sequence ID" value="PIP56426.1"/>
    <property type="molecule type" value="Genomic_DNA"/>
</dbReference>
<evidence type="ECO:0000313" key="2">
    <source>
        <dbReference type="Proteomes" id="UP000228495"/>
    </source>
</evidence>
<evidence type="ECO:0000313" key="1">
    <source>
        <dbReference type="EMBL" id="PIP56426.1"/>
    </source>
</evidence>
<organism evidence="1 2">
    <name type="scientific">candidate division WWE3 bacterium CG22_combo_CG10-13_8_21_14_all_39_12</name>
    <dbReference type="NCBI Taxonomy" id="1975094"/>
    <lineage>
        <taxon>Bacteria</taxon>
        <taxon>Katanobacteria</taxon>
    </lineage>
</organism>
<dbReference type="Proteomes" id="UP000228495">
    <property type="component" value="Unassembled WGS sequence"/>
</dbReference>
<reference evidence="1 2" key="1">
    <citation type="submission" date="2017-09" db="EMBL/GenBank/DDBJ databases">
        <title>Depth-based differentiation of microbial function through sediment-hosted aquifers and enrichment of novel symbionts in the deep terrestrial subsurface.</title>
        <authorList>
            <person name="Probst A.J."/>
            <person name="Ladd B."/>
            <person name="Jarett J.K."/>
            <person name="Geller-Mcgrath D.E."/>
            <person name="Sieber C.M."/>
            <person name="Emerson J.B."/>
            <person name="Anantharaman K."/>
            <person name="Thomas B.C."/>
            <person name="Malmstrom R."/>
            <person name="Stieglmeier M."/>
            <person name="Klingl A."/>
            <person name="Woyke T."/>
            <person name="Ryan C.M."/>
            <person name="Banfield J.F."/>
        </authorList>
    </citation>
    <scope>NUCLEOTIDE SEQUENCE [LARGE SCALE GENOMIC DNA]</scope>
    <source>
        <strain evidence="1">CG22_combo_CG10-13_8_21_14_all_39_12</strain>
    </source>
</reference>
<proteinExistence type="predicted"/>
<protein>
    <submittedName>
        <fullName evidence="1">Uncharacterized protein</fullName>
    </submittedName>
</protein>